<sequence length="537" mass="56342">MHVRATPGPWRTAAVLAAGLTALAACGSGGGGSGAGAGTPRTGGTLTFAVGSDAGCTDPQQVGSNDTIYSVRQFVDSLTDQDPATGRIVPWLAQSWTISRDARAFTFHLRPGVTFSDGSALTAEVVKANFDAVPKLGPLGLLAEGYLSGYQGTDIADPLTFTVRFKQPNAQFLQATATHSLGIEAAASVRKTPQQRCAGGVIGSGPFTLQKYVPNQSITLAARKGYAWGSSLWKKPGAAYLDRIVFKILPESGVRTGGLQSGQVDAIGSVGRADESALKASGVQLLARANPGVVFGLTPNNTRSPLDDEKVRQALALGIDRQQIAQTVFPAGTQPATSVLAHTTPGYVNVGAALGHDPARAKSLLQSDGWTPGSDGVLQKGGKKLSITATWGPVAATNQPTLELLQQQLRTIGVQLALKEQPVAQFARLQTSGNFDLLFGNLTRADPDILRSSYSSKLSNPYRLPATGLDDILDGQAAEPDQAKRLDLVAQAQRQLAQHAYTIPVVELQTELGVAKKVHGLLFDASSRIQLHDTWVG</sequence>
<feature type="domain" description="Solute-binding protein family 5" evidence="6">
    <location>
        <begin position="88"/>
        <end position="452"/>
    </location>
</feature>
<proteinExistence type="inferred from homology"/>
<dbReference type="GO" id="GO:0043190">
    <property type="term" value="C:ATP-binding cassette (ABC) transporter complex"/>
    <property type="evidence" value="ECO:0007669"/>
    <property type="project" value="InterPro"/>
</dbReference>
<keyword evidence="3" id="KW-0813">Transport</keyword>
<organism evidence="7 8">
    <name type="scientific">Actinomadura physcomitrii</name>
    <dbReference type="NCBI Taxonomy" id="2650748"/>
    <lineage>
        <taxon>Bacteria</taxon>
        <taxon>Bacillati</taxon>
        <taxon>Actinomycetota</taxon>
        <taxon>Actinomycetes</taxon>
        <taxon>Streptosporangiales</taxon>
        <taxon>Thermomonosporaceae</taxon>
        <taxon>Actinomadura</taxon>
    </lineage>
</organism>
<evidence type="ECO:0000256" key="3">
    <source>
        <dbReference type="ARBA" id="ARBA00022448"/>
    </source>
</evidence>
<protein>
    <submittedName>
        <fullName evidence="7">ABC transporter substrate-binding protein</fullName>
    </submittedName>
</protein>
<feature type="signal peptide" evidence="5">
    <location>
        <begin position="1"/>
        <end position="24"/>
    </location>
</feature>
<evidence type="ECO:0000256" key="2">
    <source>
        <dbReference type="ARBA" id="ARBA00005695"/>
    </source>
</evidence>
<keyword evidence="8" id="KW-1185">Reference proteome</keyword>
<dbReference type="CDD" id="cd08492">
    <property type="entry name" value="PBP2_NikA_DppA_OppA_like_15"/>
    <property type="match status" value="1"/>
</dbReference>
<comment type="subcellular location">
    <subcellularLocation>
        <location evidence="1">Cell envelope</location>
    </subcellularLocation>
</comment>
<dbReference type="GO" id="GO:0030313">
    <property type="term" value="C:cell envelope"/>
    <property type="evidence" value="ECO:0007669"/>
    <property type="project" value="UniProtKB-SubCell"/>
</dbReference>
<dbReference type="Pfam" id="PF00496">
    <property type="entry name" value="SBP_bac_5"/>
    <property type="match status" value="1"/>
</dbReference>
<evidence type="ECO:0000256" key="1">
    <source>
        <dbReference type="ARBA" id="ARBA00004196"/>
    </source>
</evidence>
<dbReference type="Gene3D" id="3.10.105.10">
    <property type="entry name" value="Dipeptide-binding Protein, Domain 3"/>
    <property type="match status" value="1"/>
</dbReference>
<comment type="caution">
    <text evidence="7">The sequence shown here is derived from an EMBL/GenBank/DDBJ whole genome shotgun (WGS) entry which is preliminary data.</text>
</comment>
<evidence type="ECO:0000256" key="4">
    <source>
        <dbReference type="ARBA" id="ARBA00022729"/>
    </source>
</evidence>
<feature type="chain" id="PRO_5038421917" evidence="5">
    <location>
        <begin position="25"/>
        <end position="537"/>
    </location>
</feature>
<evidence type="ECO:0000256" key="5">
    <source>
        <dbReference type="SAM" id="SignalP"/>
    </source>
</evidence>
<gene>
    <name evidence="7" type="ORF">F8568_020105</name>
</gene>
<dbReference type="Gene3D" id="3.40.190.10">
    <property type="entry name" value="Periplasmic binding protein-like II"/>
    <property type="match status" value="1"/>
</dbReference>
<dbReference type="GO" id="GO:1904680">
    <property type="term" value="F:peptide transmembrane transporter activity"/>
    <property type="evidence" value="ECO:0007669"/>
    <property type="project" value="TreeGrafter"/>
</dbReference>
<reference evidence="7" key="1">
    <citation type="submission" date="2019-12" db="EMBL/GenBank/DDBJ databases">
        <title>Actinomadura physcomitrii sp. nov., a novel actinomycete isolated from moss [Physcomitrium sphaericum (Ludw) Fuernr].</title>
        <authorList>
            <person name="Zhuang X."/>
        </authorList>
    </citation>
    <scope>NUCLEOTIDE SEQUENCE [LARGE SCALE GENOMIC DNA]</scope>
    <source>
        <strain evidence="7">LD22</strain>
    </source>
</reference>
<dbReference type="EMBL" id="WBMS02000015">
    <property type="protein sequence ID" value="MWA02635.1"/>
    <property type="molecule type" value="Genomic_DNA"/>
</dbReference>
<dbReference type="PIRSF" id="PIRSF002741">
    <property type="entry name" value="MppA"/>
    <property type="match status" value="1"/>
</dbReference>
<dbReference type="PANTHER" id="PTHR30290">
    <property type="entry name" value="PERIPLASMIC BINDING COMPONENT OF ABC TRANSPORTER"/>
    <property type="match status" value="1"/>
</dbReference>
<keyword evidence="4 5" id="KW-0732">Signal</keyword>
<dbReference type="SUPFAM" id="SSF53850">
    <property type="entry name" value="Periplasmic binding protein-like II"/>
    <property type="match status" value="1"/>
</dbReference>
<dbReference type="InterPro" id="IPR030678">
    <property type="entry name" value="Peptide/Ni-bd"/>
</dbReference>
<dbReference type="PROSITE" id="PS51257">
    <property type="entry name" value="PROKAR_LIPOPROTEIN"/>
    <property type="match status" value="1"/>
</dbReference>
<dbReference type="Proteomes" id="UP000462055">
    <property type="component" value="Unassembled WGS sequence"/>
</dbReference>
<evidence type="ECO:0000313" key="7">
    <source>
        <dbReference type="EMBL" id="MWA02635.1"/>
    </source>
</evidence>
<evidence type="ECO:0000259" key="6">
    <source>
        <dbReference type="Pfam" id="PF00496"/>
    </source>
</evidence>
<dbReference type="InterPro" id="IPR039424">
    <property type="entry name" value="SBP_5"/>
</dbReference>
<dbReference type="GO" id="GO:0015833">
    <property type="term" value="P:peptide transport"/>
    <property type="evidence" value="ECO:0007669"/>
    <property type="project" value="TreeGrafter"/>
</dbReference>
<dbReference type="InterPro" id="IPR000914">
    <property type="entry name" value="SBP_5_dom"/>
</dbReference>
<accession>A0A6I4MDN2</accession>
<dbReference type="AlphaFoldDB" id="A0A6I4MDN2"/>
<name>A0A6I4MDN2_9ACTN</name>
<evidence type="ECO:0000313" key="8">
    <source>
        <dbReference type="Proteomes" id="UP000462055"/>
    </source>
</evidence>
<dbReference type="PANTHER" id="PTHR30290:SF10">
    <property type="entry name" value="PERIPLASMIC OLIGOPEPTIDE-BINDING PROTEIN-RELATED"/>
    <property type="match status" value="1"/>
</dbReference>
<dbReference type="GO" id="GO:0042597">
    <property type="term" value="C:periplasmic space"/>
    <property type="evidence" value="ECO:0007669"/>
    <property type="project" value="UniProtKB-ARBA"/>
</dbReference>
<comment type="similarity">
    <text evidence="2">Belongs to the bacterial solute-binding protein 5 family.</text>
</comment>